<keyword evidence="1" id="KW-1133">Transmembrane helix</keyword>
<dbReference type="InterPro" id="IPR027795">
    <property type="entry name" value="CASTOR_ACT_dom"/>
</dbReference>
<dbReference type="Gene3D" id="3.30.2130.10">
    <property type="entry name" value="VC0802-like"/>
    <property type="match status" value="1"/>
</dbReference>
<gene>
    <name evidence="3" type="ORF">METZ01_LOCUS239092</name>
</gene>
<evidence type="ECO:0000256" key="1">
    <source>
        <dbReference type="SAM" id="Phobius"/>
    </source>
</evidence>
<name>A0A382HG33_9ZZZZ</name>
<sequence>MKVEGPLDFSLTGILASLSGALANVGISLFVISTYDTDYILV</sequence>
<reference evidence="3" key="1">
    <citation type="submission" date="2018-05" db="EMBL/GenBank/DDBJ databases">
        <authorList>
            <person name="Lanie J.A."/>
            <person name="Ng W.-L."/>
            <person name="Kazmierczak K.M."/>
            <person name="Andrzejewski T.M."/>
            <person name="Davidsen T.M."/>
            <person name="Wayne K.J."/>
            <person name="Tettelin H."/>
            <person name="Glass J.I."/>
            <person name="Rusch D."/>
            <person name="Podicherti R."/>
            <person name="Tsui H.-C.T."/>
            <person name="Winkler M.E."/>
        </authorList>
    </citation>
    <scope>NUCLEOTIDE SEQUENCE</scope>
</reference>
<dbReference type="SUPFAM" id="SSF55021">
    <property type="entry name" value="ACT-like"/>
    <property type="match status" value="1"/>
</dbReference>
<feature type="domain" description="CASTOR ACT" evidence="2">
    <location>
        <begin position="1"/>
        <end position="42"/>
    </location>
</feature>
<keyword evidence="1" id="KW-0812">Transmembrane</keyword>
<dbReference type="AlphaFoldDB" id="A0A382HG33"/>
<dbReference type="Pfam" id="PF13840">
    <property type="entry name" value="ACT_7"/>
    <property type="match status" value="1"/>
</dbReference>
<keyword evidence="1" id="KW-0472">Membrane</keyword>
<protein>
    <recommendedName>
        <fullName evidence="2">CASTOR ACT domain-containing protein</fullName>
    </recommendedName>
</protein>
<evidence type="ECO:0000259" key="2">
    <source>
        <dbReference type="Pfam" id="PF13840"/>
    </source>
</evidence>
<dbReference type="EMBL" id="UINC01061065">
    <property type="protein sequence ID" value="SVB86238.1"/>
    <property type="molecule type" value="Genomic_DNA"/>
</dbReference>
<accession>A0A382HG33</accession>
<proteinExistence type="predicted"/>
<feature type="transmembrane region" description="Helical" evidence="1">
    <location>
        <begin position="12"/>
        <end position="32"/>
    </location>
</feature>
<dbReference type="InterPro" id="IPR045865">
    <property type="entry name" value="ACT-like_dom_sf"/>
</dbReference>
<organism evidence="3">
    <name type="scientific">marine metagenome</name>
    <dbReference type="NCBI Taxonomy" id="408172"/>
    <lineage>
        <taxon>unclassified sequences</taxon>
        <taxon>metagenomes</taxon>
        <taxon>ecological metagenomes</taxon>
    </lineage>
</organism>
<evidence type="ECO:0000313" key="3">
    <source>
        <dbReference type="EMBL" id="SVB86238.1"/>
    </source>
</evidence>